<dbReference type="CDD" id="cd06354">
    <property type="entry name" value="PBP1_PrnA-like"/>
    <property type="match status" value="1"/>
</dbReference>
<dbReference type="PANTHER" id="PTHR34296:SF2">
    <property type="entry name" value="ABC TRANSPORTER GUANOSINE-BINDING PROTEIN NUPN"/>
    <property type="match status" value="1"/>
</dbReference>
<evidence type="ECO:0000256" key="4">
    <source>
        <dbReference type="ARBA" id="ARBA00022729"/>
    </source>
</evidence>
<name>E3H7Z6_ILYPC</name>
<gene>
    <name evidence="8" type="ordered locus">Ilyop_1167</name>
</gene>
<evidence type="ECO:0000313" key="8">
    <source>
        <dbReference type="EMBL" id="ADO82948.1"/>
    </source>
</evidence>
<dbReference type="eggNOG" id="COG1744">
    <property type="taxonomic scope" value="Bacteria"/>
</dbReference>
<keyword evidence="6 8" id="KW-0449">Lipoprotein</keyword>
<protein>
    <submittedName>
        <fullName evidence="8">Basic membrane lipoprotein</fullName>
    </submittedName>
</protein>
<dbReference type="HOGENOM" id="CLU_038813_0_0_0"/>
<comment type="similarity">
    <text evidence="2">Belongs to the BMP lipoprotein family.</text>
</comment>
<organism evidence="8 9">
    <name type="scientific">Ilyobacter polytropus (strain ATCC 51220 / DSM 2926 / LMG 16218 / CuHBu1)</name>
    <dbReference type="NCBI Taxonomy" id="572544"/>
    <lineage>
        <taxon>Bacteria</taxon>
        <taxon>Fusobacteriati</taxon>
        <taxon>Fusobacteriota</taxon>
        <taxon>Fusobacteriia</taxon>
        <taxon>Fusobacteriales</taxon>
        <taxon>Fusobacteriaceae</taxon>
        <taxon>Ilyobacter</taxon>
    </lineage>
</organism>
<keyword evidence="3" id="KW-1003">Cell membrane</keyword>
<reference evidence="8 9" key="1">
    <citation type="journal article" date="2010" name="Stand. Genomic Sci.">
        <title>Complete genome sequence of Ilyobacter polytropus type strain (CuHbu1).</title>
        <authorList>
            <person name="Sikorski J."/>
            <person name="Chertkov O."/>
            <person name="Lapidus A."/>
            <person name="Nolan M."/>
            <person name="Lucas S."/>
            <person name="Del Rio T.G."/>
            <person name="Tice H."/>
            <person name="Cheng J.F."/>
            <person name="Tapia R."/>
            <person name="Han C."/>
            <person name="Goodwin L."/>
            <person name="Pitluck S."/>
            <person name="Liolios K."/>
            <person name="Ivanova N."/>
            <person name="Mavromatis K."/>
            <person name="Mikhailova N."/>
            <person name="Pati A."/>
            <person name="Chen A."/>
            <person name="Palaniappan K."/>
            <person name="Land M."/>
            <person name="Hauser L."/>
            <person name="Chang Y.J."/>
            <person name="Jeffries C.D."/>
            <person name="Brambilla E."/>
            <person name="Yasawong M."/>
            <person name="Rohde M."/>
            <person name="Pukall R."/>
            <person name="Spring S."/>
            <person name="Goker M."/>
            <person name="Woyke T."/>
            <person name="Bristow J."/>
            <person name="Eisen J.A."/>
            <person name="Markowitz V."/>
            <person name="Hugenholtz P."/>
            <person name="Kyrpides N.C."/>
            <person name="Klenk H.P."/>
        </authorList>
    </citation>
    <scope>NUCLEOTIDE SEQUENCE [LARGE SCALE GENOMIC DNA]</scope>
    <source>
        <strain evidence="9">ATCC 51220 / DSM 2926 / LMG 16218 / CuHBu1</strain>
    </source>
</reference>
<evidence type="ECO:0000256" key="3">
    <source>
        <dbReference type="ARBA" id="ARBA00022475"/>
    </source>
</evidence>
<dbReference type="PANTHER" id="PTHR34296">
    <property type="entry name" value="TRANSCRIPTIONAL ACTIVATOR PROTEIN MED"/>
    <property type="match status" value="1"/>
</dbReference>
<proteinExistence type="inferred from homology"/>
<dbReference type="GO" id="GO:0005886">
    <property type="term" value="C:plasma membrane"/>
    <property type="evidence" value="ECO:0007669"/>
    <property type="project" value="UniProtKB-SubCell"/>
</dbReference>
<feature type="domain" description="ABC transporter substrate-binding protein PnrA-like" evidence="7">
    <location>
        <begin position="24"/>
        <end position="321"/>
    </location>
</feature>
<dbReference type="Proteomes" id="UP000006875">
    <property type="component" value="Chromosome"/>
</dbReference>
<dbReference type="SUPFAM" id="SSF53822">
    <property type="entry name" value="Periplasmic binding protein-like I"/>
    <property type="match status" value="1"/>
</dbReference>
<evidence type="ECO:0000256" key="5">
    <source>
        <dbReference type="ARBA" id="ARBA00023136"/>
    </source>
</evidence>
<keyword evidence="9" id="KW-1185">Reference proteome</keyword>
<evidence type="ECO:0000256" key="2">
    <source>
        <dbReference type="ARBA" id="ARBA00008610"/>
    </source>
</evidence>
<comment type="subcellular location">
    <subcellularLocation>
        <location evidence="1">Cell membrane</location>
        <topology evidence="1">Lipid-anchor</topology>
    </subcellularLocation>
</comment>
<dbReference type="Gene3D" id="3.40.50.2300">
    <property type="match status" value="2"/>
</dbReference>
<dbReference type="Pfam" id="PF02608">
    <property type="entry name" value="Bmp"/>
    <property type="match status" value="1"/>
</dbReference>
<dbReference type="OrthoDB" id="9769871at2"/>
<dbReference type="InterPro" id="IPR050957">
    <property type="entry name" value="BMP_lipoprotein"/>
</dbReference>
<dbReference type="InterPro" id="IPR003760">
    <property type="entry name" value="PnrA-like"/>
</dbReference>
<evidence type="ECO:0000259" key="7">
    <source>
        <dbReference type="Pfam" id="PF02608"/>
    </source>
</evidence>
<dbReference type="RefSeq" id="WP_013387615.1">
    <property type="nucleotide sequence ID" value="NC_014632.1"/>
</dbReference>
<keyword evidence="5" id="KW-0472">Membrane</keyword>
<dbReference type="EMBL" id="CP002281">
    <property type="protein sequence ID" value="ADO82948.1"/>
    <property type="molecule type" value="Genomic_DNA"/>
</dbReference>
<dbReference type="InterPro" id="IPR028082">
    <property type="entry name" value="Peripla_BP_I"/>
</dbReference>
<dbReference type="KEGG" id="ipo:Ilyop_1167"/>
<dbReference type="STRING" id="572544.Ilyop_1167"/>
<evidence type="ECO:0000256" key="1">
    <source>
        <dbReference type="ARBA" id="ARBA00004193"/>
    </source>
</evidence>
<accession>E3H7Z6</accession>
<sequence>MKRLLGILAGIIIFTFTAFGAEKTKVGLVLSSGGLGTGFNHMAYEALTKLQDEGEIKFKYVEPSNINEDLQYLRDFASTGQYDIIIGMGTVVAESLKVAAEEYPDQKFGLVGATIEIPNTVTIDFAEQEMSFLAGALSAMMSKTGVVGTIPAMDNRSFNRFKNGFRQGAQYVNPKVKVFNTYMPTTSSNPFNDPATGKNISLMMMDRKADVIMHVAEGTGRGLFQAAKERGVYAIGCDVDEDGVLPGTILTSVRVRIDNAVYSLVSDLIKDKFVPGYTQANLASNGVSLTDFKYTKDIIGEKRMAKLNKIKNDIIKGKIKVSE</sequence>
<evidence type="ECO:0000256" key="6">
    <source>
        <dbReference type="ARBA" id="ARBA00023288"/>
    </source>
</evidence>
<keyword evidence="4" id="KW-0732">Signal</keyword>
<dbReference type="AlphaFoldDB" id="E3H7Z6"/>
<evidence type="ECO:0000313" key="9">
    <source>
        <dbReference type="Proteomes" id="UP000006875"/>
    </source>
</evidence>